<dbReference type="PANTHER" id="PTHR44591">
    <property type="entry name" value="STRESS RESPONSE REGULATOR PROTEIN 1"/>
    <property type="match status" value="1"/>
</dbReference>
<dbReference type="PROSITE" id="PS50110">
    <property type="entry name" value="RESPONSE_REGULATORY"/>
    <property type="match status" value="1"/>
</dbReference>
<organism evidence="4 5">
    <name type="scientific">Pseudomonas brassicacearum</name>
    <dbReference type="NCBI Taxonomy" id="930166"/>
    <lineage>
        <taxon>Bacteria</taxon>
        <taxon>Pseudomonadati</taxon>
        <taxon>Pseudomonadota</taxon>
        <taxon>Gammaproteobacteria</taxon>
        <taxon>Pseudomonadales</taxon>
        <taxon>Pseudomonadaceae</taxon>
        <taxon>Pseudomonas</taxon>
    </lineage>
</organism>
<dbReference type="Gene3D" id="3.40.50.2300">
    <property type="match status" value="1"/>
</dbReference>
<evidence type="ECO:0000256" key="1">
    <source>
        <dbReference type="ARBA" id="ARBA00022553"/>
    </source>
</evidence>
<evidence type="ECO:0000256" key="2">
    <source>
        <dbReference type="PROSITE-ProRule" id="PRU00169"/>
    </source>
</evidence>
<dbReference type="Proteomes" id="UP000285636">
    <property type="component" value="Unassembled WGS sequence"/>
</dbReference>
<protein>
    <submittedName>
        <fullName evidence="4">Response regulator</fullName>
    </submittedName>
</protein>
<dbReference type="EMBL" id="MOBK01000006">
    <property type="protein sequence ID" value="RON20891.1"/>
    <property type="molecule type" value="Genomic_DNA"/>
</dbReference>
<proteinExistence type="predicted"/>
<name>A0A423I671_9PSED</name>
<evidence type="ECO:0000259" key="3">
    <source>
        <dbReference type="PROSITE" id="PS50110"/>
    </source>
</evidence>
<evidence type="ECO:0000313" key="4">
    <source>
        <dbReference type="EMBL" id="RON20891.1"/>
    </source>
</evidence>
<evidence type="ECO:0000313" key="5">
    <source>
        <dbReference type="Proteomes" id="UP000285636"/>
    </source>
</evidence>
<dbReference type="SUPFAM" id="SSF52172">
    <property type="entry name" value="CheY-like"/>
    <property type="match status" value="1"/>
</dbReference>
<dbReference type="InterPro" id="IPR050595">
    <property type="entry name" value="Bact_response_regulator"/>
</dbReference>
<dbReference type="AlphaFoldDB" id="A0A423I671"/>
<dbReference type="InterPro" id="IPR001789">
    <property type="entry name" value="Sig_transdc_resp-reg_receiver"/>
</dbReference>
<dbReference type="PANTHER" id="PTHR44591:SF3">
    <property type="entry name" value="RESPONSE REGULATORY DOMAIN-CONTAINING PROTEIN"/>
    <property type="match status" value="1"/>
</dbReference>
<keyword evidence="1 2" id="KW-0597">Phosphoprotein</keyword>
<feature type="domain" description="Response regulatory" evidence="3">
    <location>
        <begin position="28"/>
        <end position="144"/>
    </location>
</feature>
<comment type="caution">
    <text evidence="4">The sequence shown here is derived from an EMBL/GenBank/DDBJ whole genome shotgun (WGS) entry which is preliminary data.</text>
</comment>
<gene>
    <name evidence="4" type="ORF">BK660_17790</name>
</gene>
<reference evidence="4 5" key="1">
    <citation type="submission" date="2016-10" db="EMBL/GenBank/DDBJ databases">
        <title>Comparative genome analysis of multiple Pseudomonas spp. focuses on biocontrol and plant growth promoting traits.</title>
        <authorList>
            <person name="Tao X.-Y."/>
            <person name="Taylor C.G."/>
        </authorList>
    </citation>
    <scope>NUCLEOTIDE SEQUENCE [LARGE SCALE GENOMIC DNA]</scope>
    <source>
        <strain evidence="4 5">38D7</strain>
    </source>
</reference>
<dbReference type="InterPro" id="IPR011006">
    <property type="entry name" value="CheY-like_superfamily"/>
</dbReference>
<feature type="modified residue" description="4-aspartylphosphate" evidence="2">
    <location>
        <position position="78"/>
    </location>
</feature>
<dbReference type="SMART" id="SM00448">
    <property type="entry name" value="REC"/>
    <property type="match status" value="1"/>
</dbReference>
<sequence length="178" mass="19289">MIDHDLLSDAERAAINAALQGPGLPLQTTLIVDDDDATRELLAEILQVNGVACVTADGVAEALCLLEIDSSIGLVITDLRMHPLGGLALIREIRKSEWADLPIVIVSGDAEVRDAIEAMHLNVVDFLLKPIDAYELINLVQLELGLKGTGSHRVTPHLPCYADDSTEVREHRDKNETA</sequence>
<dbReference type="GO" id="GO:0000160">
    <property type="term" value="P:phosphorelay signal transduction system"/>
    <property type="evidence" value="ECO:0007669"/>
    <property type="project" value="InterPro"/>
</dbReference>
<dbReference type="CDD" id="cd00156">
    <property type="entry name" value="REC"/>
    <property type="match status" value="1"/>
</dbReference>
<accession>A0A423I671</accession>
<dbReference type="Pfam" id="PF00072">
    <property type="entry name" value="Response_reg"/>
    <property type="match status" value="1"/>
</dbReference>